<feature type="transmembrane region" description="Helical" evidence="1">
    <location>
        <begin position="46"/>
        <end position="67"/>
    </location>
</feature>
<dbReference type="EMBL" id="WHPF01000009">
    <property type="protein sequence ID" value="NNV56546.1"/>
    <property type="molecule type" value="Genomic_DNA"/>
</dbReference>
<keyword evidence="3" id="KW-1185">Reference proteome</keyword>
<organism evidence="2 3">
    <name type="scientific">Limnovirga soli</name>
    <dbReference type="NCBI Taxonomy" id="2656915"/>
    <lineage>
        <taxon>Bacteria</taxon>
        <taxon>Pseudomonadati</taxon>
        <taxon>Bacteroidota</taxon>
        <taxon>Chitinophagia</taxon>
        <taxon>Chitinophagales</taxon>
        <taxon>Chitinophagaceae</taxon>
        <taxon>Limnovirga</taxon>
    </lineage>
</organism>
<feature type="transmembrane region" description="Helical" evidence="1">
    <location>
        <begin position="73"/>
        <end position="94"/>
    </location>
</feature>
<name>A0A8J8FED4_9BACT</name>
<feature type="transmembrane region" description="Helical" evidence="1">
    <location>
        <begin position="167"/>
        <end position="186"/>
    </location>
</feature>
<proteinExistence type="predicted"/>
<keyword evidence="1" id="KW-0812">Transmembrane</keyword>
<sequence length="229" mass="26050">MNNSDELMQLWQSYDKKLNTSLAINKHCIEAIQTQKVLTAFNHVKVYKYIEIGTGLFCMWLLGSFLASNITNMYFVAAAAVLMLFCMVAIIGAAHQLVLIGQVQYNGAVIEGQRKLTLLQSTVFIQTSIVTYLRLALLSLPFYTAYLIIGFKVFFGINIVEQGNSNWWISQIVLSILFVPLSIWMYKKISYKNLHIPWVRTLIEGAGGKATRKAMDYIQELNEFEKELA</sequence>
<keyword evidence="1" id="KW-0472">Membrane</keyword>
<protein>
    <submittedName>
        <fullName evidence="2">Uncharacterized protein</fullName>
    </submittedName>
</protein>
<evidence type="ECO:0000313" key="3">
    <source>
        <dbReference type="Proteomes" id="UP000598971"/>
    </source>
</evidence>
<keyword evidence="1" id="KW-1133">Transmembrane helix</keyword>
<feature type="transmembrane region" description="Helical" evidence="1">
    <location>
        <begin position="135"/>
        <end position="155"/>
    </location>
</feature>
<evidence type="ECO:0000313" key="2">
    <source>
        <dbReference type="EMBL" id="NNV56546.1"/>
    </source>
</evidence>
<reference evidence="2" key="1">
    <citation type="submission" date="2019-10" db="EMBL/GenBank/DDBJ databases">
        <title>Draft genome sequence of Panacibacter sp. KCS-6.</title>
        <authorList>
            <person name="Yim K.J."/>
        </authorList>
    </citation>
    <scope>NUCLEOTIDE SEQUENCE</scope>
    <source>
        <strain evidence="2">KCS-6</strain>
    </source>
</reference>
<evidence type="ECO:0000256" key="1">
    <source>
        <dbReference type="SAM" id="Phobius"/>
    </source>
</evidence>
<dbReference type="Proteomes" id="UP000598971">
    <property type="component" value="Unassembled WGS sequence"/>
</dbReference>
<dbReference type="AlphaFoldDB" id="A0A8J8FED4"/>
<gene>
    <name evidence="2" type="ORF">GD597_13825</name>
</gene>
<accession>A0A8J8FED4</accession>
<dbReference type="RefSeq" id="WP_171608486.1">
    <property type="nucleotide sequence ID" value="NZ_WHPF01000009.1"/>
</dbReference>
<comment type="caution">
    <text evidence="2">The sequence shown here is derived from an EMBL/GenBank/DDBJ whole genome shotgun (WGS) entry which is preliminary data.</text>
</comment>